<proteinExistence type="predicted"/>
<dbReference type="Gene3D" id="3.40.50.10490">
    <property type="entry name" value="Glucose-6-phosphate isomerase like protein, domain 1"/>
    <property type="match status" value="1"/>
</dbReference>
<evidence type="ECO:0000259" key="5">
    <source>
        <dbReference type="PROSITE" id="PS51071"/>
    </source>
</evidence>
<feature type="compositionally biased region" description="Basic and acidic residues" evidence="4">
    <location>
        <begin position="1"/>
        <end position="11"/>
    </location>
</feature>
<dbReference type="GO" id="GO:0003700">
    <property type="term" value="F:DNA-binding transcription factor activity"/>
    <property type="evidence" value="ECO:0007669"/>
    <property type="project" value="InterPro"/>
</dbReference>
<reference evidence="7" key="1">
    <citation type="submission" date="2022-05" db="EMBL/GenBank/DDBJ databases">
        <authorList>
            <person name="Pankratov T."/>
        </authorList>
    </citation>
    <scope>NUCLEOTIDE SEQUENCE</scope>
    <source>
        <strain evidence="7">BP6-180914</strain>
    </source>
</reference>
<dbReference type="PANTHER" id="PTHR30514:SF1">
    <property type="entry name" value="HTH-TYPE TRANSCRIPTIONAL REGULATOR HEXR-RELATED"/>
    <property type="match status" value="1"/>
</dbReference>
<dbReference type="InterPro" id="IPR001347">
    <property type="entry name" value="SIS_dom"/>
</dbReference>
<gene>
    <name evidence="7" type="ORF">M8523_13345</name>
</gene>
<dbReference type="CDD" id="cd05013">
    <property type="entry name" value="SIS_RpiR"/>
    <property type="match status" value="1"/>
</dbReference>
<dbReference type="InterPro" id="IPR036388">
    <property type="entry name" value="WH-like_DNA-bd_sf"/>
</dbReference>
<dbReference type="Pfam" id="PF01380">
    <property type="entry name" value="SIS"/>
    <property type="match status" value="1"/>
</dbReference>
<dbReference type="SUPFAM" id="SSF53697">
    <property type="entry name" value="SIS domain"/>
    <property type="match status" value="1"/>
</dbReference>
<sequence length="314" mass="33807">MSQKYLDRTEPDDSGSDDSGSIAVDIFQKLVAASRSPDRIMARLSQWVIDNQTRVASLSISAVARHAQVSETTVFRFCKTLGLTGYKDLRYALAEGRGFAFGTQLAKPGPGSEGEHVLASVMRSVIEVNSEALLKTMSLVSLAALQETVDALLAAEHTHLMGFGSSAPVAFDFYQRLLMLGLTVSVHSDPHVLAAVTANARPRSLFFGISCSGRTRDLVEAFEAAGAHGCRCVAITSDRDSPAAKASHITLISAVRRSPIAHETIGTRSSQLAIVEMICVALALQHPDPERLARGRTLHDTEIAKKRLPPDRMA</sequence>
<dbReference type="PROSITE" id="PS51071">
    <property type="entry name" value="HTH_RPIR"/>
    <property type="match status" value="1"/>
</dbReference>
<evidence type="ECO:0000256" key="4">
    <source>
        <dbReference type="SAM" id="MobiDB-lite"/>
    </source>
</evidence>
<dbReference type="InterPro" id="IPR009057">
    <property type="entry name" value="Homeodomain-like_sf"/>
</dbReference>
<dbReference type="EMBL" id="JAMOIM010000008">
    <property type="protein sequence ID" value="MCW6509008.1"/>
    <property type="molecule type" value="Genomic_DNA"/>
</dbReference>
<protein>
    <submittedName>
        <fullName evidence="7">MurR/RpiR family transcriptional regulator</fullName>
    </submittedName>
</protein>
<evidence type="ECO:0000259" key="6">
    <source>
        <dbReference type="PROSITE" id="PS51464"/>
    </source>
</evidence>
<comment type="caution">
    <text evidence="7">The sequence shown here is derived from an EMBL/GenBank/DDBJ whole genome shotgun (WGS) entry which is preliminary data.</text>
</comment>
<feature type="domain" description="SIS" evidence="6">
    <location>
        <begin position="148"/>
        <end position="288"/>
    </location>
</feature>
<organism evidence="7 8">
    <name type="scientific">Lichenifustis flavocetrariae</name>
    <dbReference type="NCBI Taxonomy" id="2949735"/>
    <lineage>
        <taxon>Bacteria</taxon>
        <taxon>Pseudomonadati</taxon>
        <taxon>Pseudomonadota</taxon>
        <taxon>Alphaproteobacteria</taxon>
        <taxon>Hyphomicrobiales</taxon>
        <taxon>Lichenihabitantaceae</taxon>
        <taxon>Lichenifustis</taxon>
    </lineage>
</organism>
<dbReference type="InterPro" id="IPR035472">
    <property type="entry name" value="RpiR-like_SIS"/>
</dbReference>
<dbReference type="Pfam" id="PF01418">
    <property type="entry name" value="HTH_6"/>
    <property type="match status" value="1"/>
</dbReference>
<dbReference type="SUPFAM" id="SSF46689">
    <property type="entry name" value="Homeodomain-like"/>
    <property type="match status" value="1"/>
</dbReference>
<feature type="domain" description="HTH rpiR-type" evidence="5">
    <location>
        <begin position="24"/>
        <end position="100"/>
    </location>
</feature>
<keyword evidence="3" id="KW-0804">Transcription</keyword>
<dbReference type="Gene3D" id="1.10.10.10">
    <property type="entry name" value="Winged helix-like DNA-binding domain superfamily/Winged helix DNA-binding domain"/>
    <property type="match status" value="1"/>
</dbReference>
<dbReference type="InterPro" id="IPR046348">
    <property type="entry name" value="SIS_dom_sf"/>
</dbReference>
<evidence type="ECO:0000313" key="8">
    <source>
        <dbReference type="Proteomes" id="UP001165667"/>
    </source>
</evidence>
<name>A0AA41Z1Y9_9HYPH</name>
<dbReference type="PANTHER" id="PTHR30514">
    <property type="entry name" value="GLUCOKINASE"/>
    <property type="match status" value="1"/>
</dbReference>
<dbReference type="PROSITE" id="PS51464">
    <property type="entry name" value="SIS"/>
    <property type="match status" value="1"/>
</dbReference>
<feature type="region of interest" description="Disordered" evidence="4">
    <location>
        <begin position="1"/>
        <end position="20"/>
    </location>
</feature>
<keyword evidence="2" id="KW-0238">DNA-binding</keyword>
<dbReference type="InterPro" id="IPR047640">
    <property type="entry name" value="RpiR-like"/>
</dbReference>
<keyword evidence="1" id="KW-0805">Transcription regulation</keyword>
<evidence type="ECO:0000256" key="1">
    <source>
        <dbReference type="ARBA" id="ARBA00023015"/>
    </source>
</evidence>
<evidence type="ECO:0000256" key="2">
    <source>
        <dbReference type="ARBA" id="ARBA00023125"/>
    </source>
</evidence>
<accession>A0AA41Z1Y9</accession>
<dbReference type="GO" id="GO:1901135">
    <property type="term" value="P:carbohydrate derivative metabolic process"/>
    <property type="evidence" value="ECO:0007669"/>
    <property type="project" value="InterPro"/>
</dbReference>
<dbReference type="RefSeq" id="WP_282585378.1">
    <property type="nucleotide sequence ID" value="NZ_JAMOIM010000008.1"/>
</dbReference>
<evidence type="ECO:0000256" key="3">
    <source>
        <dbReference type="ARBA" id="ARBA00023163"/>
    </source>
</evidence>
<dbReference type="Proteomes" id="UP001165667">
    <property type="component" value="Unassembled WGS sequence"/>
</dbReference>
<dbReference type="GO" id="GO:0097367">
    <property type="term" value="F:carbohydrate derivative binding"/>
    <property type="evidence" value="ECO:0007669"/>
    <property type="project" value="InterPro"/>
</dbReference>
<dbReference type="GO" id="GO:0003677">
    <property type="term" value="F:DNA binding"/>
    <property type="evidence" value="ECO:0007669"/>
    <property type="project" value="UniProtKB-KW"/>
</dbReference>
<evidence type="ECO:0000313" key="7">
    <source>
        <dbReference type="EMBL" id="MCW6509008.1"/>
    </source>
</evidence>
<keyword evidence="8" id="KW-1185">Reference proteome</keyword>
<dbReference type="AlphaFoldDB" id="A0AA41Z1Y9"/>
<dbReference type="InterPro" id="IPR000281">
    <property type="entry name" value="HTH_RpiR"/>
</dbReference>